<organism evidence="1 4">
    <name type="scientific">Bacteroides stercoris</name>
    <dbReference type="NCBI Taxonomy" id="46506"/>
    <lineage>
        <taxon>Bacteria</taxon>
        <taxon>Pseudomonadati</taxon>
        <taxon>Bacteroidota</taxon>
        <taxon>Bacteroidia</taxon>
        <taxon>Bacteroidales</taxon>
        <taxon>Bacteroidaceae</taxon>
        <taxon>Bacteroides</taxon>
    </lineage>
</organism>
<dbReference type="Gene3D" id="3.90.550.20">
    <property type="match status" value="1"/>
</dbReference>
<protein>
    <recommendedName>
        <fullName evidence="5">Capsular biosynthesis protein</fullName>
    </recommendedName>
</protein>
<dbReference type="AlphaFoldDB" id="A0A413B5D3"/>
<dbReference type="GO" id="GO:0016757">
    <property type="term" value="F:glycosyltransferase activity"/>
    <property type="evidence" value="ECO:0007669"/>
    <property type="project" value="InterPro"/>
</dbReference>
<evidence type="ECO:0000313" key="1">
    <source>
        <dbReference type="EMBL" id="RGW33226.1"/>
    </source>
</evidence>
<accession>A0A413B5D3</accession>
<comment type="caution">
    <text evidence="1">The sequence shown here is derived from an EMBL/GenBank/DDBJ whole genome shotgun (WGS) entry which is preliminary data.</text>
</comment>
<dbReference type="Pfam" id="PF05704">
    <property type="entry name" value="Caps_synth"/>
    <property type="match status" value="1"/>
</dbReference>
<sequence length="316" mass="37763">MNTLKKIKSYWSDLQSIQSNWGLGMLYKLRLKPLWIHYIINNGKGDRLDLEFEALTDYLINDNQELINKYQHKETNQIPIGETAPIWVCWWQGEEQMPELVKQCYKLLKRYSGRHPVKLLTKDNYQKYIKFPSRIMELFQNGNIAMAPFSDIMRMYLINTYGGIWIDSTFWITKSFNISSEPFIAVKSGNYNEAFISRGRWSINFLGGTPNSKYFSFMYEVLINYWNKHEYLINYFLTDYFTHIAYIHFTDVKEQIDLHTRCCPNLTTLNMNEPYNKFQLQNIIKKNNFLKLSWKWKLCKQSNDGSPTVYNYFLSL</sequence>
<evidence type="ECO:0000313" key="3">
    <source>
        <dbReference type="Proteomes" id="UP000284604"/>
    </source>
</evidence>
<name>A0A413B5D3_BACSE</name>
<dbReference type="InterPro" id="IPR008441">
    <property type="entry name" value="AfumC-like_glycosyl_Trfase"/>
</dbReference>
<reference evidence="3 4" key="1">
    <citation type="submission" date="2018-08" db="EMBL/GenBank/DDBJ databases">
        <title>A genome reference for cultivated species of the human gut microbiota.</title>
        <authorList>
            <person name="Zou Y."/>
            <person name="Xue W."/>
            <person name="Luo G."/>
        </authorList>
    </citation>
    <scope>NUCLEOTIDE SEQUENCE [LARGE SCALE GENOMIC DNA]</scope>
    <source>
        <strain evidence="1 4">AF12-7</strain>
        <strain evidence="2 3">AF35-20</strain>
    </source>
</reference>
<dbReference type="SUPFAM" id="SSF53448">
    <property type="entry name" value="Nucleotide-diphospho-sugar transferases"/>
    <property type="match status" value="1"/>
</dbReference>
<evidence type="ECO:0008006" key="5">
    <source>
        <dbReference type="Google" id="ProtNLM"/>
    </source>
</evidence>
<evidence type="ECO:0000313" key="2">
    <source>
        <dbReference type="EMBL" id="RHM18028.1"/>
    </source>
</evidence>
<dbReference type="RefSeq" id="WP_117858468.1">
    <property type="nucleotide sequence ID" value="NZ_JAHOJC010000028.1"/>
</dbReference>
<dbReference type="Proteomes" id="UP000285150">
    <property type="component" value="Unassembled WGS sequence"/>
</dbReference>
<proteinExistence type="predicted"/>
<dbReference type="EMBL" id="QSAF01000013">
    <property type="protein sequence ID" value="RGW33226.1"/>
    <property type="molecule type" value="Genomic_DNA"/>
</dbReference>
<dbReference type="EMBL" id="QRPN01000009">
    <property type="protein sequence ID" value="RHM18028.1"/>
    <property type="molecule type" value="Genomic_DNA"/>
</dbReference>
<dbReference type="Proteomes" id="UP000284604">
    <property type="component" value="Unassembled WGS sequence"/>
</dbReference>
<evidence type="ECO:0000313" key="4">
    <source>
        <dbReference type="Proteomes" id="UP000285150"/>
    </source>
</evidence>
<gene>
    <name evidence="1" type="ORF">DWV77_11815</name>
    <name evidence="2" type="ORF">DWZ78_10490</name>
</gene>
<dbReference type="InterPro" id="IPR029044">
    <property type="entry name" value="Nucleotide-diphossugar_trans"/>
</dbReference>